<evidence type="ECO:0000313" key="2">
    <source>
        <dbReference type="EMBL" id="WIM96370.1"/>
    </source>
</evidence>
<dbReference type="RefSeq" id="WP_284917652.1">
    <property type="nucleotide sequence ID" value="NZ_CP126980.1"/>
</dbReference>
<dbReference type="EMBL" id="CP126980">
    <property type="protein sequence ID" value="WIM96370.1"/>
    <property type="molecule type" value="Genomic_DNA"/>
</dbReference>
<name>A0ABY8WEY4_9ACTN</name>
<protein>
    <submittedName>
        <fullName evidence="2">Uncharacterized protein</fullName>
    </submittedName>
</protein>
<feature type="signal peptide" evidence="1">
    <location>
        <begin position="1"/>
        <end position="24"/>
    </location>
</feature>
<feature type="chain" id="PRO_5046841513" evidence="1">
    <location>
        <begin position="25"/>
        <end position="48"/>
    </location>
</feature>
<dbReference type="Proteomes" id="UP001240150">
    <property type="component" value="Chromosome"/>
</dbReference>
<keyword evidence="3" id="KW-1185">Reference proteome</keyword>
<evidence type="ECO:0000313" key="3">
    <source>
        <dbReference type="Proteomes" id="UP001240150"/>
    </source>
</evidence>
<accession>A0ABY8WEY4</accession>
<organism evidence="2 3">
    <name type="scientific">Actinoplanes oblitus</name>
    <dbReference type="NCBI Taxonomy" id="3040509"/>
    <lineage>
        <taxon>Bacteria</taxon>
        <taxon>Bacillati</taxon>
        <taxon>Actinomycetota</taxon>
        <taxon>Actinomycetes</taxon>
        <taxon>Micromonosporales</taxon>
        <taxon>Micromonosporaceae</taxon>
        <taxon>Actinoplanes</taxon>
    </lineage>
</organism>
<proteinExistence type="predicted"/>
<evidence type="ECO:0000256" key="1">
    <source>
        <dbReference type="SAM" id="SignalP"/>
    </source>
</evidence>
<gene>
    <name evidence="2" type="ORF">ACTOB_008562</name>
</gene>
<keyword evidence="1" id="KW-0732">Signal</keyword>
<sequence>MSLSRARLLAAVASPPVLVVPAQAAATGVAKVTGTSTVRCTAAAEAVA</sequence>
<reference evidence="2 3" key="1">
    <citation type="submission" date="2023-06" db="EMBL/GenBank/DDBJ databases">
        <authorList>
            <person name="Yushchuk O."/>
            <person name="Binda E."/>
            <person name="Ruckert-Reed C."/>
            <person name="Fedorenko V."/>
            <person name="Kalinowski J."/>
            <person name="Marinelli F."/>
        </authorList>
    </citation>
    <scope>NUCLEOTIDE SEQUENCE [LARGE SCALE GENOMIC DNA]</scope>
    <source>
        <strain evidence="2 3">NRRL 3884</strain>
    </source>
</reference>